<evidence type="ECO:0000313" key="3">
    <source>
        <dbReference type="Proteomes" id="UP000181962"/>
    </source>
</evidence>
<evidence type="ECO:0000256" key="1">
    <source>
        <dbReference type="SAM" id="MobiDB-lite"/>
    </source>
</evidence>
<organism evidence="2 3">
    <name type="scientific">Bradyrhizobium japonicum</name>
    <dbReference type="NCBI Taxonomy" id="375"/>
    <lineage>
        <taxon>Bacteria</taxon>
        <taxon>Pseudomonadati</taxon>
        <taxon>Pseudomonadota</taxon>
        <taxon>Alphaproteobacteria</taxon>
        <taxon>Hyphomicrobiales</taxon>
        <taxon>Nitrobacteraceae</taxon>
        <taxon>Bradyrhizobium</taxon>
    </lineage>
</organism>
<feature type="region of interest" description="Disordered" evidence="1">
    <location>
        <begin position="41"/>
        <end position="71"/>
    </location>
</feature>
<protein>
    <submittedName>
        <fullName evidence="2">Uncharacterized protein</fullName>
    </submittedName>
</protein>
<accession>A0A1L3FLP4</accession>
<dbReference type="AlphaFoldDB" id="A0A1L3FLP4"/>
<feature type="compositionally biased region" description="Basic residues" evidence="1">
    <location>
        <begin position="49"/>
        <end position="59"/>
    </location>
</feature>
<gene>
    <name evidence="2" type="ORF">BKD09_38315</name>
</gene>
<sequence>MEFERPIARGSPMVVAMESSMRMMSWSRYRLLTRSLSRTARRCHDAKMRKTRQRRRAMRRLAGTSSPPKRP</sequence>
<reference evidence="2 3" key="1">
    <citation type="submission" date="2016-11" db="EMBL/GenBank/DDBJ databases">
        <title>Complete Genome Sequence of Bradyrhizobium sp. strain J5, an isolated from soybean nodule in Hokkaido.</title>
        <authorList>
            <person name="Kanehara K."/>
        </authorList>
    </citation>
    <scope>NUCLEOTIDE SEQUENCE [LARGE SCALE GENOMIC DNA]</scope>
    <source>
        <strain evidence="2 3">J5</strain>
    </source>
</reference>
<name>A0A1L3FLP4_BRAJP</name>
<dbReference type="EMBL" id="CP017637">
    <property type="protein sequence ID" value="APG14226.1"/>
    <property type="molecule type" value="Genomic_DNA"/>
</dbReference>
<evidence type="ECO:0000313" key="2">
    <source>
        <dbReference type="EMBL" id="APG14226.1"/>
    </source>
</evidence>
<proteinExistence type="predicted"/>
<dbReference type="Proteomes" id="UP000181962">
    <property type="component" value="Chromosome"/>
</dbReference>